<keyword evidence="2" id="KW-1185">Reference proteome</keyword>
<organism evidence="1 2">
    <name type="scientific">Neptunicoccus cionae</name>
    <dbReference type="NCBI Taxonomy" id="2035344"/>
    <lineage>
        <taxon>Bacteria</taxon>
        <taxon>Pseudomonadati</taxon>
        <taxon>Pseudomonadota</taxon>
        <taxon>Alphaproteobacteria</taxon>
        <taxon>Rhodobacterales</taxon>
        <taxon>Paracoccaceae</taxon>
        <taxon>Neptunicoccus</taxon>
    </lineage>
</organism>
<gene>
    <name evidence="1" type="ORF">GCM10011498_25860</name>
</gene>
<protein>
    <submittedName>
        <fullName evidence="1">Uncharacterized protein</fullName>
    </submittedName>
</protein>
<comment type="caution">
    <text evidence="1">The sequence shown here is derived from an EMBL/GenBank/DDBJ whole genome shotgun (WGS) entry which is preliminary data.</text>
</comment>
<dbReference type="AlphaFoldDB" id="A0A916QZU4"/>
<sequence length="89" mass="10097">MKSIEEVWKRIRSLEGDTFHTKTGKLFTFTVSGDVLRVSRTEYNLSKGNFAKGLENAPFDGPGAVQSIVRGPAYVWAILHDVRVRNDEW</sequence>
<reference evidence="1" key="1">
    <citation type="journal article" date="2014" name="Int. J. Syst. Evol. Microbiol.">
        <title>Complete genome sequence of Corynebacterium casei LMG S-19264T (=DSM 44701T), isolated from a smear-ripened cheese.</title>
        <authorList>
            <consortium name="US DOE Joint Genome Institute (JGI-PGF)"/>
            <person name="Walter F."/>
            <person name="Albersmeier A."/>
            <person name="Kalinowski J."/>
            <person name="Ruckert C."/>
        </authorList>
    </citation>
    <scope>NUCLEOTIDE SEQUENCE</scope>
    <source>
        <strain evidence="1">CGMCC 1.15880</strain>
    </source>
</reference>
<evidence type="ECO:0000313" key="1">
    <source>
        <dbReference type="EMBL" id="GGA23782.1"/>
    </source>
</evidence>
<name>A0A916QZU4_9RHOB</name>
<proteinExistence type="predicted"/>
<accession>A0A916QZU4</accession>
<evidence type="ECO:0000313" key="2">
    <source>
        <dbReference type="Proteomes" id="UP000628017"/>
    </source>
</evidence>
<dbReference type="RefSeq" id="WP_188675971.1">
    <property type="nucleotide sequence ID" value="NZ_BMKA01000003.1"/>
</dbReference>
<dbReference type="EMBL" id="BMKA01000003">
    <property type="protein sequence ID" value="GGA23782.1"/>
    <property type="molecule type" value="Genomic_DNA"/>
</dbReference>
<dbReference type="Proteomes" id="UP000628017">
    <property type="component" value="Unassembled WGS sequence"/>
</dbReference>
<reference evidence="1" key="2">
    <citation type="submission" date="2020-09" db="EMBL/GenBank/DDBJ databases">
        <authorList>
            <person name="Sun Q."/>
            <person name="Zhou Y."/>
        </authorList>
    </citation>
    <scope>NUCLEOTIDE SEQUENCE</scope>
    <source>
        <strain evidence="1">CGMCC 1.15880</strain>
    </source>
</reference>